<keyword evidence="4" id="KW-0833">Ubl conjugation pathway</keyword>
<feature type="compositionally biased region" description="Basic and acidic residues" evidence="7">
    <location>
        <begin position="989"/>
        <end position="1002"/>
    </location>
</feature>
<keyword evidence="5" id="KW-0378">Hydrolase</keyword>
<evidence type="ECO:0000259" key="9">
    <source>
        <dbReference type="Pfam" id="PF12359"/>
    </source>
</evidence>
<dbReference type="VEuPathDB" id="FungiDB:TSTA_078700"/>
<feature type="region of interest" description="Disordered" evidence="7">
    <location>
        <begin position="983"/>
        <end position="1002"/>
    </location>
</feature>
<dbReference type="InterPro" id="IPR051346">
    <property type="entry name" value="OTU_Deubiquitinase"/>
</dbReference>
<dbReference type="PANTHER" id="PTHR13367">
    <property type="entry name" value="UBIQUITIN THIOESTERASE"/>
    <property type="match status" value="1"/>
</dbReference>
<evidence type="ECO:0000256" key="1">
    <source>
        <dbReference type="ARBA" id="ARBA00000707"/>
    </source>
</evidence>
<dbReference type="STRING" id="441959.B8LXL4"/>
<organism evidence="10 11">
    <name type="scientific">Talaromyces stipitatus (strain ATCC 10500 / CBS 375.48 / QM 6759 / NRRL 1006)</name>
    <name type="common">Penicillium stipitatum</name>
    <dbReference type="NCBI Taxonomy" id="441959"/>
    <lineage>
        <taxon>Eukaryota</taxon>
        <taxon>Fungi</taxon>
        <taxon>Dikarya</taxon>
        <taxon>Ascomycota</taxon>
        <taxon>Pezizomycotina</taxon>
        <taxon>Eurotiomycetes</taxon>
        <taxon>Eurotiomycetidae</taxon>
        <taxon>Eurotiales</taxon>
        <taxon>Trichocomaceae</taxon>
        <taxon>Talaromyces</taxon>
        <taxon>Talaromyces sect. Talaromyces</taxon>
    </lineage>
</organism>
<dbReference type="GO" id="GO:0006508">
    <property type="term" value="P:proteolysis"/>
    <property type="evidence" value="ECO:0007669"/>
    <property type="project" value="UniProtKB-KW"/>
</dbReference>
<dbReference type="PANTHER" id="PTHR13367:SF33">
    <property type="entry name" value="P-LOOP CONTAINING NUCLEOSIDE TRIPHOSPHATE HYDROLASE PROTEIN"/>
    <property type="match status" value="1"/>
</dbReference>
<dbReference type="OrthoDB" id="3182339at2759"/>
<feature type="domain" description="DUF3645" evidence="9">
    <location>
        <begin position="1511"/>
        <end position="1543"/>
    </location>
</feature>
<dbReference type="eggNOG" id="ENOG502QUFK">
    <property type="taxonomic scope" value="Eukaryota"/>
</dbReference>
<feature type="region of interest" description="Disordered" evidence="7">
    <location>
        <begin position="837"/>
        <end position="857"/>
    </location>
</feature>
<evidence type="ECO:0000256" key="3">
    <source>
        <dbReference type="ARBA" id="ARBA00022670"/>
    </source>
</evidence>
<dbReference type="InParanoid" id="B8LXL4"/>
<dbReference type="GeneID" id="8101192"/>
<evidence type="ECO:0000256" key="4">
    <source>
        <dbReference type="ARBA" id="ARBA00022786"/>
    </source>
</evidence>
<evidence type="ECO:0000256" key="2">
    <source>
        <dbReference type="ARBA" id="ARBA00012759"/>
    </source>
</evidence>
<feature type="compositionally biased region" description="Basic and acidic residues" evidence="7">
    <location>
        <begin position="2300"/>
        <end position="2319"/>
    </location>
</feature>
<accession>B8LXL4</accession>
<dbReference type="HOGENOM" id="CLU_000211_1_0_1"/>
<dbReference type="Pfam" id="PF12359">
    <property type="entry name" value="DUF3645"/>
    <property type="match status" value="1"/>
</dbReference>
<feature type="domain" description="DUF3638" evidence="8">
    <location>
        <begin position="1171"/>
        <end position="1392"/>
    </location>
</feature>
<sequence>MILLHHVSLQAGPWLENENLRAVHVVFKDIWFCRKLLDQIEQHIKAISQSWRENYYMETLLTLTIRVCTLGHISALPRAQSLLVTIRNITLTWIKTLRHETRTTQEHDVAERSARYGFLAALLCRRTFYLGAYDGAPLDQESFKVFVEATLAMQENLVVDVAQFSDVTLNILIRDIKMAYRMRSMIRLSIHQHQLGLQSAIDTVWPNSTPEERKYSPWVSLDAPYDWWVTSTVPATESTKPQVVHYHMLEGHLLIDGRALGKLPAAMRDSKIIKDLFGNQRLVAFPSNVYGMSYVLGIQQNNYEIHLGYRGKDIVVQARNGWDRLEFVPSHVFGNESNFDLPASLVDDCVHWVNLRTGNLEARRKPKIWRSTKGNWNLDLRAYQARKKESQLVDPKSKIFSLISQIFCNFVPAHLLTIFQPARGSLVVEIKRMDLTFMVNRQKLLYCLQLKAEIDPDQDAGTFYGLQSMIVLRERSDSSRRSLLTTMGCLVCRRSGVHLEVLMGNDGEYAKYSIDMILGRLQCPPEPRLLYTKALIHAYTSFILPDPLTGRTGTEEALHCLRSGLSQPWSPLHFIHGQILQRIADLVPQRRYYPKDLRRQQTVTWKPEFTTTIQHDAYQSVVDSLVKKSQRLWLFHTNVGIPEMKTTEHASMFLCERAYWRRSLYERPDSFPDNFPPICDFPYNVRGKWSQPWRAANTREIVSLIRQNPSSLQTTQDLKDIMRTWSIIGGYKNNFTPSSIASWLGADIAQEWGGLVNICRKVSQDSYSVMFLLGFIAFSDRANMDMLRTLTAFYLLQDLKTLGLPVVSSLSGLDMDQKPSLEEMLSLIRPFCQEYQPPTSHRGKRGRKDHSHEAAQQLHEESCLKESTSFAQHILDQWPNRRPKAEEFSGEILDKDEALNAIYPYWDKLHDALEFSKHISEVQIILDRHYGRCHLNEPLVIGSDVEVYGSHKRRDSVIPRLAELLENMQRKVLDIKSKAHLVKGSPADNAHHTDQKSSRVDGKQRIDQKQVFRVEIKELERIVTTHFVHSDSYMRSRYGRDLARSINTFRDLKQAEGPTTKANMSLDDEIRGARKTVDVRYDCIYDQLAFQDPRYSWLSRANLWPSLSPVSILEQLRSHSCFRLRRDTKKAIIDYATAIANLQHLRRMEDAVLKGDKKRLKSEQENSGYVNWAPDDCTDWLLLEIDANIHIREDQVTVALEMISPSSGSNSVLQMNMGQGKTSVIMPMVACVLADRGMLTRLLVPNALLNQTAQILQSRLGGLVGREITHIPFSRQTPTTETHIREYRQLHEEMLHSGGIILAIPEHVLSFKLCGLQRLSDGKISEAKHMVTIQGWMDKICRDILDECDFTLATKTQLVYPSGTLLNVDGHPHRWKVTEVILDLVAHHLGDLAQEYRRSIDVVERGESAFPVAHILRGDVEQALIRKIVDDICASRTAILSLWENTFEEQQAIRKFISQEEIDETTIQIVDKILSDASAIRKNVYLLRGLLVHGILLLCLKKRWNVQYGLHPLRDPVAVPFHAKGVPSEQAEWGHPDVAILFTCLAFYYQGLSQKQIRQSLQLVLKSDDPATEYDQWTQNSTSLPEVLRHWNIINIDDEGQVAEIWRHLRFATVVVNHFLNHFVFPAHAKQFSIKLQASGWDVPLFSLDGKTTSKGSRQPGITTGFSGTNDNRGLLPLTIEQQDLPQLLHTNAEVLTYLLQKRNREYILATDRNGRRFSEVELLNHLTGMKIRVLIDAGAFILEMDNKALVKEWLEHDWEAQAAVYFGTDNKAWVQYRGGKIAPLLATPFADNLEDCLVYLDEAHTRGTDLLLPANAKGALTLGPNQTKDHTVQAAMRMRQLGTTQSIAYVVPPEVHQSIQDVCNKRPNDRFDSSDVVTWLLHQTCNNIEELQPLYLSQGKDFCNRMQAARTYKDFLISSRHREAFLAVLQQPEQQDLERLYSPKTAHLDENMPSSDSTGLILTGKLVSFQQDLTKRRSASSNAFSSVKSSALEEVEQEREVAFQVEEERELQRPQRMRALQFSGLHKTIRDFVATGILSGQEGYTMASTALKRTKIGSKYGDYASRLISHLYLSIEFLRTVKTRNKTSLDNFTRPVNWILWSEVSHIAMVIIPEEAEVVIPMLRAAERSPVYLFIYAAPVTRKMLHFDTLSYYAIPNLPFLWKPPIWLSFELGILAGRLYFNFPEYEGLLEKFNAIEQYDSDSRVASSSDVQGNSKNILAFLNEWLAIRRQGQDITHTPMGYVCQGRKLRSDHPFFLQRSTKQVELPNGFTASYQKGCDEEDEDYYSDLDDVEGSIGGNEKEEDVKKELEKDSIKEEPDAVMANAMSISMDTSSEKSAVDRYKVVV</sequence>
<evidence type="ECO:0000313" key="11">
    <source>
        <dbReference type="Proteomes" id="UP000001745"/>
    </source>
</evidence>
<dbReference type="InterPro" id="IPR027417">
    <property type="entry name" value="P-loop_NTPase"/>
</dbReference>
<dbReference type="EMBL" id="EQ962652">
    <property type="protein sequence ID" value="EED24515.1"/>
    <property type="molecule type" value="Genomic_DNA"/>
</dbReference>
<keyword evidence="3" id="KW-0645">Protease</keyword>
<dbReference type="SUPFAM" id="SSF52540">
    <property type="entry name" value="P-loop containing nucleoside triphosphate hydrolases"/>
    <property type="match status" value="1"/>
</dbReference>
<protein>
    <recommendedName>
        <fullName evidence="2">ubiquitinyl hydrolase 1</fullName>
        <ecNumber evidence="2">3.4.19.12</ecNumber>
    </recommendedName>
</protein>
<keyword evidence="6" id="KW-0788">Thiol protease</keyword>
<name>B8LXL4_TALSN</name>
<keyword evidence="11" id="KW-1185">Reference proteome</keyword>
<dbReference type="GO" id="GO:0004843">
    <property type="term" value="F:cysteine-type deubiquitinase activity"/>
    <property type="evidence" value="ECO:0007669"/>
    <property type="project" value="UniProtKB-EC"/>
</dbReference>
<dbReference type="InterPro" id="IPR022099">
    <property type="entry name" value="DUF3638"/>
</dbReference>
<feature type="compositionally biased region" description="Basic and acidic residues" evidence="7">
    <location>
        <begin position="2334"/>
        <end position="2347"/>
    </location>
</feature>
<reference evidence="11" key="1">
    <citation type="journal article" date="2015" name="Genome Announc.">
        <title>Genome sequence of the AIDS-associated pathogen Penicillium marneffei (ATCC18224) and its near taxonomic relative Talaromyces stipitatus (ATCC10500).</title>
        <authorList>
            <person name="Nierman W.C."/>
            <person name="Fedorova-Abrams N.D."/>
            <person name="Andrianopoulos A."/>
        </authorList>
    </citation>
    <scope>NUCLEOTIDE SEQUENCE [LARGE SCALE GENOMIC DNA]</scope>
    <source>
        <strain evidence="11">ATCC 10500 / CBS 375.48 / QM 6759 / NRRL 1006</strain>
    </source>
</reference>
<dbReference type="InterPro" id="IPR022105">
    <property type="entry name" value="DUF3645"/>
</dbReference>
<dbReference type="Pfam" id="PF12340">
    <property type="entry name" value="DUF3638"/>
    <property type="match status" value="1"/>
</dbReference>
<dbReference type="PhylomeDB" id="B8LXL4"/>
<gene>
    <name evidence="10" type="ORF">TSTA_078700</name>
</gene>
<dbReference type="RefSeq" id="XP_002341902.1">
    <property type="nucleotide sequence ID" value="XM_002341861.1"/>
</dbReference>
<dbReference type="OMA" id="DIMHTPM"/>
<dbReference type="EC" id="3.4.19.12" evidence="2"/>
<proteinExistence type="predicted"/>
<evidence type="ECO:0000313" key="10">
    <source>
        <dbReference type="EMBL" id="EED24515.1"/>
    </source>
</evidence>
<feature type="region of interest" description="Disordered" evidence="7">
    <location>
        <begin position="2292"/>
        <end position="2347"/>
    </location>
</feature>
<evidence type="ECO:0000259" key="8">
    <source>
        <dbReference type="Pfam" id="PF12340"/>
    </source>
</evidence>
<evidence type="ECO:0000256" key="6">
    <source>
        <dbReference type="ARBA" id="ARBA00022807"/>
    </source>
</evidence>
<dbReference type="Proteomes" id="UP000001745">
    <property type="component" value="Unassembled WGS sequence"/>
</dbReference>
<evidence type="ECO:0000256" key="5">
    <source>
        <dbReference type="ARBA" id="ARBA00022801"/>
    </source>
</evidence>
<evidence type="ECO:0000256" key="7">
    <source>
        <dbReference type="SAM" id="MobiDB-lite"/>
    </source>
</evidence>
<comment type="catalytic activity">
    <reaction evidence="1">
        <text>Thiol-dependent hydrolysis of ester, thioester, amide, peptide and isopeptide bonds formed by the C-terminal Gly of ubiquitin (a 76-residue protein attached to proteins as an intracellular targeting signal).</text>
        <dbReference type="EC" id="3.4.19.12"/>
    </reaction>
</comment>